<evidence type="ECO:0000313" key="2">
    <source>
        <dbReference type="Proteomes" id="UP000033647"/>
    </source>
</evidence>
<gene>
    <name evidence="1" type="ORF">TI39_contig283g00024</name>
</gene>
<keyword evidence="2" id="KW-1185">Reference proteome</keyword>
<proteinExistence type="predicted"/>
<name>A0A0F4GZM8_9PEZI</name>
<dbReference type="AlphaFoldDB" id="A0A0F4GZM8"/>
<organism evidence="1 2">
    <name type="scientific">Zymoseptoria brevis</name>
    <dbReference type="NCBI Taxonomy" id="1047168"/>
    <lineage>
        <taxon>Eukaryota</taxon>
        <taxon>Fungi</taxon>
        <taxon>Dikarya</taxon>
        <taxon>Ascomycota</taxon>
        <taxon>Pezizomycotina</taxon>
        <taxon>Dothideomycetes</taxon>
        <taxon>Dothideomycetidae</taxon>
        <taxon>Mycosphaerellales</taxon>
        <taxon>Mycosphaerellaceae</taxon>
        <taxon>Zymoseptoria</taxon>
    </lineage>
</organism>
<dbReference type="EMBL" id="LAFY01000275">
    <property type="protein sequence ID" value="KJY01666.1"/>
    <property type="molecule type" value="Genomic_DNA"/>
</dbReference>
<reference evidence="1 2" key="1">
    <citation type="submission" date="2015-03" db="EMBL/GenBank/DDBJ databases">
        <title>RNA-seq based gene annotation and comparative genomics of four Zymoseptoria species reveal species-specific pathogenicity related genes and transposable element activity.</title>
        <authorList>
            <person name="Grandaubert J."/>
            <person name="Bhattacharyya A."/>
            <person name="Stukenbrock E.H."/>
        </authorList>
    </citation>
    <scope>NUCLEOTIDE SEQUENCE [LARGE SCALE GENOMIC DNA]</scope>
    <source>
        <strain evidence="1 2">Zb18110</strain>
    </source>
</reference>
<accession>A0A0F4GZM8</accession>
<protein>
    <submittedName>
        <fullName evidence="1">Uncharacterized protein</fullName>
    </submittedName>
</protein>
<dbReference type="OrthoDB" id="3919546at2759"/>
<dbReference type="Proteomes" id="UP000033647">
    <property type="component" value="Unassembled WGS sequence"/>
</dbReference>
<comment type="caution">
    <text evidence="1">The sequence shown here is derived from an EMBL/GenBank/DDBJ whole genome shotgun (WGS) entry which is preliminary data.</text>
</comment>
<sequence length="351" mass="40405">MEKRNPPPYTSFASGSSMRPTAAEADALLDHLAERADEQYMLDEEYPIGAEVLLKRETERIRNMLEFTLSMDYECYSAASISTSDREHFIHMAEASRQLRTTLGQPTGPRTAEVRPTPEERRVLAAYFWKYLHEPCKALSLPLDCVYNNIVHLSRYTHEHGGYKGSVFGILQQYGVKRLASKLYMDREFLIPRVFSDYNTQIKMIQAVKKVEQLYFVRISGFEGSTQPDSGPSGWSRVQNVEYEANERGIAYVFSRRAAIARACKDLSVGFWATAVGECVEAIVARFKLVKAGERTADYTWASWRGERDKFPDRISPRSEVRNPPGGWRRVMSYHIPDYFEFRDQIEMHDC</sequence>
<evidence type="ECO:0000313" key="1">
    <source>
        <dbReference type="EMBL" id="KJY01666.1"/>
    </source>
</evidence>